<evidence type="ECO:0000313" key="2">
    <source>
        <dbReference type="EMBL" id="MBM6500719.1"/>
    </source>
</evidence>
<dbReference type="InterPro" id="IPR053830">
    <property type="entry name" value="DUF6922"/>
</dbReference>
<protein>
    <recommendedName>
        <fullName evidence="1">DUF6922 domain-containing protein</fullName>
    </recommendedName>
</protein>
<sequence length="101" mass="11899">MKSQYTIEDLSSHLFWDVDKNAIDFENSKEQIISKVLELGMLKDWDIVKQVYGLETIKNTALQLRSIDDVTLAFLSNLFEIDKTNFRCYKLKQSNPNSWNY</sequence>
<evidence type="ECO:0000259" key="1">
    <source>
        <dbReference type="Pfam" id="PF21956"/>
    </source>
</evidence>
<dbReference type="Pfam" id="PF21956">
    <property type="entry name" value="DUF6922"/>
    <property type="match status" value="1"/>
</dbReference>
<evidence type="ECO:0000313" key="3">
    <source>
        <dbReference type="Proteomes" id="UP000759529"/>
    </source>
</evidence>
<name>A0ABS2D0I3_9FLAO</name>
<organism evidence="2 3">
    <name type="scientific">Flavobacterium macrobrachii</name>
    <dbReference type="NCBI Taxonomy" id="591204"/>
    <lineage>
        <taxon>Bacteria</taxon>
        <taxon>Pseudomonadati</taxon>
        <taxon>Bacteroidota</taxon>
        <taxon>Flavobacteriia</taxon>
        <taxon>Flavobacteriales</taxon>
        <taxon>Flavobacteriaceae</taxon>
        <taxon>Flavobacterium</taxon>
    </lineage>
</organism>
<proteinExistence type="predicted"/>
<accession>A0ABS2D0I3</accession>
<gene>
    <name evidence="2" type="ORF">H9X54_015625</name>
</gene>
<dbReference type="EMBL" id="JACSOD020000507">
    <property type="protein sequence ID" value="MBM6500719.1"/>
    <property type="molecule type" value="Genomic_DNA"/>
</dbReference>
<keyword evidence="3" id="KW-1185">Reference proteome</keyword>
<comment type="caution">
    <text evidence="2">The sequence shown here is derived from an EMBL/GenBank/DDBJ whole genome shotgun (WGS) entry which is preliminary data.</text>
</comment>
<dbReference type="RefSeq" id="WP_187656200.1">
    <property type="nucleotide sequence ID" value="NZ_JACSOD020000507.1"/>
</dbReference>
<feature type="domain" description="DUF6922" evidence="1">
    <location>
        <begin position="10"/>
        <end position="60"/>
    </location>
</feature>
<dbReference type="Proteomes" id="UP000759529">
    <property type="component" value="Unassembled WGS sequence"/>
</dbReference>
<reference evidence="2 3" key="1">
    <citation type="submission" date="2021-02" db="EMBL/GenBank/DDBJ databases">
        <authorList>
            <person name="Jung H.S."/>
            <person name="Chun B.H."/>
            <person name="Jeon C.O."/>
        </authorList>
    </citation>
    <scope>NUCLEOTIDE SEQUENCE [LARGE SCALE GENOMIC DNA]</scope>
    <source>
        <strain evidence="2 3">LMG 25203</strain>
    </source>
</reference>